<comment type="caution">
    <text evidence="3">The sequence shown here is derived from an EMBL/GenBank/DDBJ whole genome shotgun (WGS) entry which is preliminary data.</text>
</comment>
<proteinExistence type="predicted"/>
<evidence type="ECO:0000313" key="4">
    <source>
        <dbReference type="Proteomes" id="UP001476247"/>
    </source>
</evidence>
<protein>
    <submittedName>
        <fullName evidence="3">Uncharacterized protein</fullName>
    </submittedName>
</protein>
<keyword evidence="4" id="KW-1185">Reference proteome</keyword>
<sequence length="223" mass="26697">MLKKIFSTKRKQDPGRHNTSKITMDPASAAILTRHFSPLSCRAKSPSDLLDIVGYPTTALFSPVLYPTPFQHEENQRQRLTIRNNTTPNHDTLLLETSREDKTLVEEQVQEVVEDLTTLEVIRLHQKLIEFEQERELWQEKLQGYIEREEHMRKIIQENQEQLNQLQDKFNSTPKRHDSYRTVSTLSTSWPTEPDEQDLYYYSCYPNKPVYYNYYYQPYYYYD</sequence>
<evidence type="ECO:0000313" key="3">
    <source>
        <dbReference type="EMBL" id="GAA5805042.1"/>
    </source>
</evidence>
<dbReference type="Proteomes" id="UP001476247">
    <property type="component" value="Unassembled WGS sequence"/>
</dbReference>
<evidence type="ECO:0000256" key="2">
    <source>
        <dbReference type="SAM" id="MobiDB-lite"/>
    </source>
</evidence>
<accession>A0ABP9YFI5</accession>
<reference evidence="3 4" key="1">
    <citation type="submission" date="2024-04" db="EMBL/GenBank/DDBJ databases">
        <title>genome sequences of Mucor flavus KT1a and Helicostylum pulchrum KT1b strains isolation_sourced from the surface of a dry-aged beef.</title>
        <authorList>
            <person name="Toyotome T."/>
            <person name="Hosono M."/>
            <person name="Torimaru M."/>
            <person name="Fukuda K."/>
            <person name="Mikami N."/>
        </authorList>
    </citation>
    <scope>NUCLEOTIDE SEQUENCE [LARGE SCALE GENOMIC DNA]</scope>
    <source>
        <strain evidence="3 4">KT1b</strain>
    </source>
</reference>
<keyword evidence="1" id="KW-0175">Coiled coil</keyword>
<feature type="coiled-coil region" evidence="1">
    <location>
        <begin position="121"/>
        <end position="169"/>
    </location>
</feature>
<organism evidence="3 4">
    <name type="scientific">Helicostylum pulchrum</name>
    <dbReference type="NCBI Taxonomy" id="562976"/>
    <lineage>
        <taxon>Eukaryota</taxon>
        <taxon>Fungi</taxon>
        <taxon>Fungi incertae sedis</taxon>
        <taxon>Mucoromycota</taxon>
        <taxon>Mucoromycotina</taxon>
        <taxon>Mucoromycetes</taxon>
        <taxon>Mucorales</taxon>
        <taxon>Mucorineae</taxon>
        <taxon>Mucoraceae</taxon>
        <taxon>Helicostylum</taxon>
    </lineage>
</organism>
<feature type="region of interest" description="Disordered" evidence="2">
    <location>
        <begin position="1"/>
        <end position="22"/>
    </location>
</feature>
<evidence type="ECO:0000256" key="1">
    <source>
        <dbReference type="SAM" id="Coils"/>
    </source>
</evidence>
<dbReference type="EMBL" id="BAABUJ010000041">
    <property type="protein sequence ID" value="GAA5805042.1"/>
    <property type="molecule type" value="Genomic_DNA"/>
</dbReference>
<gene>
    <name evidence="3" type="ORF">HPULCUR_010555</name>
</gene>
<name>A0ABP9YFI5_9FUNG</name>